<comment type="caution">
    <text evidence="1">The sequence shown here is derived from an EMBL/GenBank/DDBJ whole genome shotgun (WGS) entry which is preliminary data.</text>
</comment>
<gene>
    <name evidence="1" type="ORF">AAG570_010080</name>
</gene>
<dbReference type="AlphaFoldDB" id="A0ABD0YLM0"/>
<evidence type="ECO:0000313" key="1">
    <source>
        <dbReference type="EMBL" id="KAL1132122.1"/>
    </source>
</evidence>
<name>A0ABD0YLM0_9HEMI</name>
<accession>A0ABD0YLM0</accession>
<dbReference type="Proteomes" id="UP001558652">
    <property type="component" value="Unassembled WGS sequence"/>
</dbReference>
<reference evidence="1 2" key="1">
    <citation type="submission" date="2024-07" db="EMBL/GenBank/DDBJ databases">
        <title>Chromosome-level genome assembly of the water stick insect Ranatra chinensis (Heteroptera: Nepidae).</title>
        <authorList>
            <person name="Liu X."/>
        </authorList>
    </citation>
    <scope>NUCLEOTIDE SEQUENCE [LARGE SCALE GENOMIC DNA]</scope>
    <source>
        <strain evidence="1">Cailab_2021Rc</strain>
        <tissue evidence="1">Muscle</tissue>
    </source>
</reference>
<keyword evidence="2" id="KW-1185">Reference proteome</keyword>
<sequence length="167" mass="18591">MFPFWAETRQGRVVAMVKKMRQPPPGLWRVASAKSPPGLDGNSLFPALAHVDLSLEVIMMIVFGGGLWWGESQCGQGSYWLAVASSPPLHSPSNKTPPHPTSHVIPRLLSALGRYSGSTVILVARLEFIQFPPPLVCLRVYRYIGLHQCYPDIDTLEPPTRKSFYHI</sequence>
<protein>
    <submittedName>
        <fullName evidence="1">Uncharacterized protein</fullName>
    </submittedName>
</protein>
<organism evidence="1 2">
    <name type="scientific">Ranatra chinensis</name>
    <dbReference type="NCBI Taxonomy" id="642074"/>
    <lineage>
        <taxon>Eukaryota</taxon>
        <taxon>Metazoa</taxon>
        <taxon>Ecdysozoa</taxon>
        <taxon>Arthropoda</taxon>
        <taxon>Hexapoda</taxon>
        <taxon>Insecta</taxon>
        <taxon>Pterygota</taxon>
        <taxon>Neoptera</taxon>
        <taxon>Paraneoptera</taxon>
        <taxon>Hemiptera</taxon>
        <taxon>Heteroptera</taxon>
        <taxon>Panheteroptera</taxon>
        <taxon>Nepomorpha</taxon>
        <taxon>Nepidae</taxon>
        <taxon>Ranatrinae</taxon>
        <taxon>Ranatra</taxon>
    </lineage>
</organism>
<proteinExistence type="predicted"/>
<dbReference type="EMBL" id="JBFDAA010000005">
    <property type="protein sequence ID" value="KAL1132122.1"/>
    <property type="molecule type" value="Genomic_DNA"/>
</dbReference>
<evidence type="ECO:0000313" key="2">
    <source>
        <dbReference type="Proteomes" id="UP001558652"/>
    </source>
</evidence>